<accession>A0ABQ5H8T5</accession>
<feature type="region of interest" description="Disordered" evidence="1">
    <location>
        <begin position="74"/>
        <end position="93"/>
    </location>
</feature>
<protein>
    <submittedName>
        <fullName evidence="2">Uncharacterized protein</fullName>
    </submittedName>
</protein>
<reference evidence="2" key="2">
    <citation type="submission" date="2022-01" db="EMBL/GenBank/DDBJ databases">
        <authorList>
            <person name="Yamashiro T."/>
            <person name="Shiraishi A."/>
            <person name="Satake H."/>
            <person name="Nakayama K."/>
        </authorList>
    </citation>
    <scope>NUCLEOTIDE SEQUENCE</scope>
</reference>
<comment type="caution">
    <text evidence="2">The sequence shown here is derived from an EMBL/GenBank/DDBJ whole genome shotgun (WGS) entry which is preliminary data.</text>
</comment>
<reference evidence="2" key="1">
    <citation type="journal article" date="2022" name="Int. J. Mol. Sci.">
        <title>Draft Genome of Tanacetum Coccineum: Genomic Comparison of Closely Related Tanacetum-Family Plants.</title>
        <authorList>
            <person name="Yamashiro T."/>
            <person name="Shiraishi A."/>
            <person name="Nakayama K."/>
            <person name="Satake H."/>
        </authorList>
    </citation>
    <scope>NUCLEOTIDE SEQUENCE</scope>
</reference>
<organism evidence="2 3">
    <name type="scientific">Tanacetum coccineum</name>
    <dbReference type="NCBI Taxonomy" id="301880"/>
    <lineage>
        <taxon>Eukaryota</taxon>
        <taxon>Viridiplantae</taxon>
        <taxon>Streptophyta</taxon>
        <taxon>Embryophyta</taxon>
        <taxon>Tracheophyta</taxon>
        <taxon>Spermatophyta</taxon>
        <taxon>Magnoliopsida</taxon>
        <taxon>eudicotyledons</taxon>
        <taxon>Gunneridae</taxon>
        <taxon>Pentapetalae</taxon>
        <taxon>asterids</taxon>
        <taxon>campanulids</taxon>
        <taxon>Asterales</taxon>
        <taxon>Asteraceae</taxon>
        <taxon>Asteroideae</taxon>
        <taxon>Anthemideae</taxon>
        <taxon>Anthemidinae</taxon>
        <taxon>Tanacetum</taxon>
    </lineage>
</organism>
<evidence type="ECO:0000256" key="1">
    <source>
        <dbReference type="SAM" id="MobiDB-lite"/>
    </source>
</evidence>
<feature type="compositionally biased region" description="Low complexity" evidence="1">
    <location>
        <begin position="80"/>
        <end position="93"/>
    </location>
</feature>
<dbReference type="Proteomes" id="UP001151760">
    <property type="component" value="Unassembled WGS sequence"/>
</dbReference>
<sequence>MGLEIIGNKYSVKIEYVSVDPVTWFKEEVNGRLQLNIKNCLELYNGTTDMLEMIIDTWIELGYVPSLAESKDTTEFKCHGSGSTSSRSGRSGSDGYARCGGSSQYNSSGYKRRCLCSDIIVVRLLKNGKGFTKGRIIKSIPFFLQLSLLLEKEQKISNTPEFLRLEP</sequence>
<evidence type="ECO:0000313" key="3">
    <source>
        <dbReference type="Proteomes" id="UP001151760"/>
    </source>
</evidence>
<feature type="non-terminal residue" evidence="2">
    <location>
        <position position="167"/>
    </location>
</feature>
<dbReference type="EMBL" id="BQNB010019298">
    <property type="protein sequence ID" value="GJT83834.1"/>
    <property type="molecule type" value="Genomic_DNA"/>
</dbReference>
<keyword evidence="3" id="KW-1185">Reference proteome</keyword>
<gene>
    <name evidence="2" type="ORF">Tco_1058176</name>
</gene>
<name>A0ABQ5H8T5_9ASTR</name>
<evidence type="ECO:0000313" key="2">
    <source>
        <dbReference type="EMBL" id="GJT83834.1"/>
    </source>
</evidence>
<proteinExistence type="predicted"/>